<dbReference type="Proteomes" id="UP000013909">
    <property type="component" value="Unassembled WGS sequence"/>
</dbReference>
<dbReference type="RefSeq" id="WP_010855943.1">
    <property type="nucleotide sequence ID" value="NZ_AQHR01000098.1"/>
</dbReference>
<dbReference type="OrthoDB" id="2370471at2"/>
<organism evidence="1 2">
    <name type="scientific">Lunatimonas lonarensis</name>
    <dbReference type="NCBI Taxonomy" id="1232681"/>
    <lineage>
        <taxon>Bacteria</taxon>
        <taxon>Pseudomonadati</taxon>
        <taxon>Bacteroidota</taxon>
        <taxon>Cytophagia</taxon>
        <taxon>Cytophagales</taxon>
        <taxon>Cyclobacteriaceae</taxon>
    </lineage>
</organism>
<proteinExistence type="predicted"/>
<dbReference type="Pfam" id="PF13489">
    <property type="entry name" value="Methyltransf_23"/>
    <property type="match status" value="1"/>
</dbReference>
<dbReference type="EMBL" id="AQHR01000098">
    <property type="protein sequence ID" value="EON75726.1"/>
    <property type="molecule type" value="Genomic_DNA"/>
</dbReference>
<keyword evidence="1" id="KW-0808">Transferase</keyword>
<gene>
    <name evidence="1" type="ORF">ADIS_3816</name>
</gene>
<dbReference type="STRING" id="1232681.ADIS_3816"/>
<name>R7ZNN0_9BACT</name>
<dbReference type="SUPFAM" id="SSF53335">
    <property type="entry name" value="S-adenosyl-L-methionine-dependent methyltransferases"/>
    <property type="match status" value="1"/>
</dbReference>
<evidence type="ECO:0000313" key="1">
    <source>
        <dbReference type="EMBL" id="EON75726.1"/>
    </source>
</evidence>
<sequence length="294" mass="34026">MYERLTKCPLCKSGHFLNYLIAKDHAISGESFNISICKNCTILFTNPRPDKANIGKYYDSTEYVSHANKTNNLINLLYKAVRIYTTRQKLRWINSVNKSKGRILDFGCGTGHLLKILQDDGWQTTAFEPNPIAAKQAENLLQQQSLSNISVLKSEKKFDVITLFHVLEHIHDLHKTFKILLDRLKKRGTLYVAVPNINSHDFIHYKENWAALDVPRHLYHFTSNSMEYLAERYDLKIIEKKPLYFDAFYVSMLSEKYLGSKNPLTSLLKGYRFNKQAAKSTNGHSSILYILKKK</sequence>
<keyword evidence="2" id="KW-1185">Reference proteome</keyword>
<dbReference type="CDD" id="cd02440">
    <property type="entry name" value="AdoMet_MTases"/>
    <property type="match status" value="1"/>
</dbReference>
<dbReference type="InterPro" id="IPR029063">
    <property type="entry name" value="SAM-dependent_MTases_sf"/>
</dbReference>
<accession>R7ZNN0</accession>
<dbReference type="PANTHER" id="PTHR43861">
    <property type="entry name" value="TRANS-ACONITATE 2-METHYLTRANSFERASE-RELATED"/>
    <property type="match status" value="1"/>
</dbReference>
<dbReference type="AlphaFoldDB" id="R7ZNN0"/>
<comment type="caution">
    <text evidence="1">The sequence shown here is derived from an EMBL/GenBank/DDBJ whole genome shotgun (WGS) entry which is preliminary data.</text>
</comment>
<reference evidence="1 2" key="1">
    <citation type="submission" date="2013-02" db="EMBL/GenBank/DDBJ databases">
        <title>A novel strain isolated from Lonar lake, Maharashtra, India.</title>
        <authorList>
            <person name="Singh A."/>
        </authorList>
    </citation>
    <scope>NUCLEOTIDE SEQUENCE [LARGE SCALE GENOMIC DNA]</scope>
    <source>
        <strain evidence="1 2">AK24</strain>
    </source>
</reference>
<dbReference type="PATRIC" id="fig|1288963.3.peg.3806"/>
<dbReference type="Gene3D" id="3.40.50.150">
    <property type="entry name" value="Vaccinia Virus protein VP39"/>
    <property type="match status" value="1"/>
</dbReference>
<evidence type="ECO:0000313" key="2">
    <source>
        <dbReference type="Proteomes" id="UP000013909"/>
    </source>
</evidence>
<keyword evidence="1" id="KW-0489">Methyltransferase</keyword>
<dbReference type="GO" id="GO:0032259">
    <property type="term" value="P:methylation"/>
    <property type="evidence" value="ECO:0007669"/>
    <property type="project" value="UniProtKB-KW"/>
</dbReference>
<dbReference type="GO" id="GO:0008168">
    <property type="term" value="F:methyltransferase activity"/>
    <property type="evidence" value="ECO:0007669"/>
    <property type="project" value="UniProtKB-KW"/>
</dbReference>
<dbReference type="PANTHER" id="PTHR43861:SF6">
    <property type="entry name" value="METHYLTRANSFERASE TYPE 11"/>
    <property type="match status" value="1"/>
</dbReference>
<protein>
    <submittedName>
        <fullName evidence="1">SAM-dependent methyltransferase</fullName>
    </submittedName>
</protein>